<evidence type="ECO:0000313" key="3">
    <source>
        <dbReference type="EMBL" id="CAF2241211.1"/>
    </source>
</evidence>
<evidence type="ECO:0000313" key="5">
    <source>
        <dbReference type="EMBL" id="CAF4206071.1"/>
    </source>
</evidence>
<gene>
    <name evidence="5" type="ORF">OVN521_LOCUS26657</name>
    <name evidence="4" type="ORF">UXM345_LOCUS5787</name>
    <name evidence="3" type="ORF">WKI299_LOCUS36524</name>
    <name evidence="2" type="ORF">XDN619_LOCUS11970</name>
</gene>
<proteinExistence type="predicted"/>
<evidence type="ECO:0000256" key="1">
    <source>
        <dbReference type="SAM" id="SignalP"/>
    </source>
</evidence>
<keyword evidence="1" id="KW-0732">Signal</keyword>
<dbReference type="Proteomes" id="UP000663856">
    <property type="component" value="Unassembled WGS sequence"/>
</dbReference>
<accession>A0A816R893</accession>
<dbReference type="EMBL" id="CAJOBG010007073">
    <property type="protein sequence ID" value="CAF4206071.1"/>
    <property type="molecule type" value="Genomic_DNA"/>
</dbReference>
<dbReference type="EMBL" id="CAJNRF010017831">
    <property type="protein sequence ID" value="CAF2241211.1"/>
    <property type="molecule type" value="Genomic_DNA"/>
</dbReference>
<dbReference type="Proteomes" id="UP000663887">
    <property type="component" value="Unassembled WGS sequence"/>
</dbReference>
<dbReference type="AlphaFoldDB" id="A0A816R893"/>
<dbReference type="EMBL" id="CAJOBF010000438">
    <property type="protein sequence ID" value="CAF3817825.1"/>
    <property type="molecule type" value="Genomic_DNA"/>
</dbReference>
<keyword evidence="6" id="KW-1185">Reference proteome</keyword>
<evidence type="ECO:0000313" key="2">
    <source>
        <dbReference type="EMBL" id="CAF2067934.1"/>
    </source>
</evidence>
<feature type="signal peptide" evidence="1">
    <location>
        <begin position="1"/>
        <end position="18"/>
    </location>
</feature>
<comment type="caution">
    <text evidence="2">The sequence shown here is derived from an EMBL/GenBank/DDBJ whole genome shotgun (WGS) entry which is preliminary data.</text>
</comment>
<evidence type="ECO:0000313" key="6">
    <source>
        <dbReference type="Proteomes" id="UP000663866"/>
    </source>
</evidence>
<evidence type="ECO:0000313" key="7">
    <source>
        <dbReference type="Proteomes" id="UP000663887"/>
    </source>
</evidence>
<dbReference type="EMBL" id="CAJNRG010004669">
    <property type="protein sequence ID" value="CAF2067934.1"/>
    <property type="molecule type" value="Genomic_DNA"/>
</dbReference>
<feature type="chain" id="PRO_5035689309" evidence="1">
    <location>
        <begin position="19"/>
        <end position="191"/>
    </location>
</feature>
<protein>
    <submittedName>
        <fullName evidence="2">Uncharacterized protein</fullName>
    </submittedName>
</protein>
<dbReference type="Proteomes" id="UP000663866">
    <property type="component" value="Unassembled WGS sequence"/>
</dbReference>
<name>A0A816R893_9BILA</name>
<sequence>MMLIVLYSYIYFIIISNATPAKFFPVLNLPDIDVLVDVDRGFILERTGVYSTNLDNIILHTVIPLHDLCQASPTIDICMRPTSSKEDNMIELETIMAPKQNSFFRSRYNKNDVAKIVNKNLNDFGCRNNSENTATQQRKRKINKNLDDENAIFLNTSEKSAHQISTLHQIPLNDTTNSTAHTRQNKKKRRC</sequence>
<reference evidence="2" key="1">
    <citation type="submission" date="2021-02" db="EMBL/GenBank/DDBJ databases">
        <authorList>
            <person name="Nowell W R."/>
        </authorList>
    </citation>
    <scope>NUCLEOTIDE SEQUENCE</scope>
</reference>
<evidence type="ECO:0000313" key="4">
    <source>
        <dbReference type="EMBL" id="CAF3817825.1"/>
    </source>
</evidence>
<organism evidence="2 7">
    <name type="scientific">Rotaria magnacalcarata</name>
    <dbReference type="NCBI Taxonomy" id="392030"/>
    <lineage>
        <taxon>Eukaryota</taxon>
        <taxon>Metazoa</taxon>
        <taxon>Spiralia</taxon>
        <taxon>Gnathifera</taxon>
        <taxon>Rotifera</taxon>
        <taxon>Eurotatoria</taxon>
        <taxon>Bdelloidea</taxon>
        <taxon>Philodinida</taxon>
        <taxon>Philodinidae</taxon>
        <taxon>Rotaria</taxon>
    </lineage>
</organism>
<dbReference type="Proteomes" id="UP000663842">
    <property type="component" value="Unassembled WGS sequence"/>
</dbReference>